<gene>
    <name evidence="2" type="ORF">DDE23_03635</name>
</gene>
<accession>A0A2T7UXI2</accession>
<dbReference type="EMBL" id="QDDR01000001">
    <property type="protein sequence ID" value="PVE49500.1"/>
    <property type="molecule type" value="Genomic_DNA"/>
</dbReference>
<evidence type="ECO:0000313" key="3">
    <source>
        <dbReference type="Proteomes" id="UP000244810"/>
    </source>
</evidence>
<protein>
    <submittedName>
        <fullName evidence="2">Uncharacterized protein</fullName>
    </submittedName>
</protein>
<dbReference type="AlphaFoldDB" id="A0A2T7UXI2"/>
<sequence length="278" mass="30224">MRKGSGIAGATMLFGPRDKAPDLVQAMQYLLDDLRSEGRRIAAIKLTPSTLRLRTDPYELVLTVAEAPLPFTSMQGLLRPPMGEAPDFARVHLGRTLRIHRHAMGFLLRRRGAPILDLDEAMRTLAEEGRFCLLPVIEATAPSMLVWQPGGLVLTTEEFRRAGVDLLLQPGDARVPLTPPRSDRLALPRPGASALMTDASPPDPVTRQDRADAASLGRLFGRREPPGRAPLLPRLDRASDRVTAALRDTGPEQKHANRRAASLWTSLLPALTGLGGVG</sequence>
<feature type="region of interest" description="Disordered" evidence="1">
    <location>
        <begin position="175"/>
        <end position="209"/>
    </location>
</feature>
<evidence type="ECO:0000313" key="2">
    <source>
        <dbReference type="EMBL" id="PVE49500.1"/>
    </source>
</evidence>
<name>A0A2T7UXI2_9RHOB</name>
<dbReference type="RefSeq" id="WP_107750004.1">
    <property type="nucleotide sequence ID" value="NZ_QBKF01000001.1"/>
</dbReference>
<keyword evidence="3" id="KW-1185">Reference proteome</keyword>
<dbReference type="OrthoDB" id="7839481at2"/>
<organism evidence="2 3">
    <name type="scientific">Pararhodobacter aggregans</name>
    <dbReference type="NCBI Taxonomy" id="404875"/>
    <lineage>
        <taxon>Bacteria</taxon>
        <taxon>Pseudomonadati</taxon>
        <taxon>Pseudomonadota</taxon>
        <taxon>Alphaproteobacteria</taxon>
        <taxon>Rhodobacterales</taxon>
        <taxon>Paracoccaceae</taxon>
        <taxon>Pararhodobacter</taxon>
    </lineage>
</organism>
<proteinExistence type="predicted"/>
<comment type="caution">
    <text evidence="2">The sequence shown here is derived from an EMBL/GenBank/DDBJ whole genome shotgun (WGS) entry which is preliminary data.</text>
</comment>
<reference evidence="2 3" key="1">
    <citation type="journal article" date="2011" name="Syst. Appl. Microbiol.">
        <title>Defluviimonas denitrificans gen. nov., sp. nov., and Pararhodobacter aggregans gen. nov., sp. nov., non-phototrophic Rhodobacteraceae from the biofilter of a marine aquaculture.</title>
        <authorList>
            <person name="Foesel B.U."/>
            <person name="Drake H.L."/>
            <person name="Schramm A."/>
        </authorList>
    </citation>
    <scope>NUCLEOTIDE SEQUENCE [LARGE SCALE GENOMIC DNA]</scope>
    <source>
        <strain evidence="2 3">D1-19</strain>
    </source>
</reference>
<dbReference type="Proteomes" id="UP000244810">
    <property type="component" value="Unassembled WGS sequence"/>
</dbReference>
<evidence type="ECO:0000256" key="1">
    <source>
        <dbReference type="SAM" id="MobiDB-lite"/>
    </source>
</evidence>